<dbReference type="Gene3D" id="3.40.50.10090">
    <property type="match status" value="2"/>
</dbReference>
<dbReference type="SUPFAM" id="SSF69618">
    <property type="entry name" value="HemD-like"/>
    <property type="match status" value="1"/>
</dbReference>
<dbReference type="InterPro" id="IPR036108">
    <property type="entry name" value="4pyrrol_syn_uPrphyn_synt_sf"/>
</dbReference>
<comment type="pathway">
    <text evidence="1 9">Porphyrin-containing compound metabolism; protoporphyrin-IX biosynthesis; coproporphyrinogen-III from 5-aminolevulinate: step 3/4.</text>
</comment>
<comment type="function">
    <text evidence="6 9">Catalyzes cyclization of the linear tetrapyrrole, hydroxymethylbilane, to the macrocyclic uroporphyrinogen III.</text>
</comment>
<proteinExistence type="inferred from homology"/>
<dbReference type="PANTHER" id="PTHR38042:SF1">
    <property type="entry name" value="UROPORPHYRINOGEN-III SYNTHASE, CHLOROPLASTIC"/>
    <property type="match status" value="1"/>
</dbReference>
<dbReference type="AlphaFoldDB" id="A0A941DKR2"/>
<keyword evidence="5 9" id="KW-0627">Porphyrin biosynthesis</keyword>
<organism evidence="11 12">
    <name type="scientific">Undibacterium luofuense</name>
    <dbReference type="NCBI Taxonomy" id="2828733"/>
    <lineage>
        <taxon>Bacteria</taxon>
        <taxon>Pseudomonadati</taxon>
        <taxon>Pseudomonadota</taxon>
        <taxon>Betaproteobacteria</taxon>
        <taxon>Burkholderiales</taxon>
        <taxon>Oxalobacteraceae</taxon>
        <taxon>Undibacterium</taxon>
    </lineage>
</organism>
<dbReference type="GO" id="GO:0006780">
    <property type="term" value="P:uroporphyrinogen III biosynthetic process"/>
    <property type="evidence" value="ECO:0007669"/>
    <property type="project" value="UniProtKB-UniRule"/>
</dbReference>
<dbReference type="GO" id="GO:0006782">
    <property type="term" value="P:protoporphyrinogen IX biosynthetic process"/>
    <property type="evidence" value="ECO:0007669"/>
    <property type="project" value="UniProtKB-UniRule"/>
</dbReference>
<comment type="similarity">
    <text evidence="2 9">Belongs to the uroporphyrinogen-III synthase family.</text>
</comment>
<evidence type="ECO:0000256" key="1">
    <source>
        <dbReference type="ARBA" id="ARBA00004772"/>
    </source>
</evidence>
<evidence type="ECO:0000256" key="9">
    <source>
        <dbReference type="RuleBase" id="RU366031"/>
    </source>
</evidence>
<evidence type="ECO:0000256" key="5">
    <source>
        <dbReference type="ARBA" id="ARBA00023244"/>
    </source>
</evidence>
<keyword evidence="12" id="KW-1185">Reference proteome</keyword>
<protein>
    <recommendedName>
        <fullName evidence="7 9">Uroporphyrinogen-III synthase</fullName>
        <ecNumber evidence="3 9">4.2.1.75</ecNumber>
    </recommendedName>
</protein>
<dbReference type="InterPro" id="IPR003754">
    <property type="entry name" value="4pyrrol_synth_uPrphyn_synth"/>
</dbReference>
<evidence type="ECO:0000313" key="11">
    <source>
        <dbReference type="EMBL" id="MBR7782623.1"/>
    </source>
</evidence>
<evidence type="ECO:0000256" key="4">
    <source>
        <dbReference type="ARBA" id="ARBA00023239"/>
    </source>
</evidence>
<dbReference type="GO" id="GO:0004852">
    <property type="term" value="F:uroporphyrinogen-III synthase activity"/>
    <property type="evidence" value="ECO:0007669"/>
    <property type="project" value="UniProtKB-UniRule"/>
</dbReference>
<comment type="catalytic activity">
    <reaction evidence="8 9">
        <text>hydroxymethylbilane = uroporphyrinogen III + H2O</text>
        <dbReference type="Rhea" id="RHEA:18965"/>
        <dbReference type="ChEBI" id="CHEBI:15377"/>
        <dbReference type="ChEBI" id="CHEBI:57308"/>
        <dbReference type="ChEBI" id="CHEBI:57845"/>
        <dbReference type="EC" id="4.2.1.75"/>
    </reaction>
</comment>
<evidence type="ECO:0000256" key="7">
    <source>
        <dbReference type="ARBA" id="ARBA00040167"/>
    </source>
</evidence>
<sequence>MLLQFWRHVVRQLSKNKTALHMTSSTVIVTRPFAQAQVMCESLSAAGFRAVAFPMLEITALEDKSEIDSVWADLEKYALVVFVSPNAVDTFFDGHERTWPLQTVAAAVGFSGAEAIRRHLHGQVFEVIAPGVEDRMDSEALLELIDASRFDGKKALIVRGQTGRELLFSQLTARGMEVVSLIAYHRQPPVFDITRAKLLASLLSEQNEWVITSSESLRFLISFAERLGEDRAFVAKLQSQRLFVPHVRIAETARQLGFSRIELTGSGDQNLMIALSSIV</sequence>
<dbReference type="Pfam" id="PF02602">
    <property type="entry name" value="HEM4"/>
    <property type="match status" value="1"/>
</dbReference>
<accession>A0A941DKR2</accession>
<gene>
    <name evidence="11" type="ORF">KDM89_10740</name>
</gene>
<name>A0A941DKR2_9BURK</name>
<dbReference type="RefSeq" id="WP_212687937.1">
    <property type="nucleotide sequence ID" value="NZ_JAGSPN010000007.1"/>
</dbReference>
<evidence type="ECO:0000313" key="12">
    <source>
        <dbReference type="Proteomes" id="UP000680067"/>
    </source>
</evidence>
<comment type="caution">
    <text evidence="11">The sequence shown here is derived from an EMBL/GenBank/DDBJ whole genome shotgun (WGS) entry which is preliminary data.</text>
</comment>
<evidence type="ECO:0000256" key="2">
    <source>
        <dbReference type="ARBA" id="ARBA00008133"/>
    </source>
</evidence>
<reference evidence="11" key="1">
    <citation type="submission" date="2021-04" db="EMBL/GenBank/DDBJ databases">
        <title>novel species isolated from subtropical streams in China.</title>
        <authorList>
            <person name="Lu H."/>
        </authorList>
    </citation>
    <scope>NUCLEOTIDE SEQUENCE</scope>
    <source>
        <strain evidence="11">LFS511W</strain>
    </source>
</reference>
<dbReference type="EC" id="4.2.1.75" evidence="3 9"/>
<dbReference type="CDD" id="cd06578">
    <property type="entry name" value="HemD"/>
    <property type="match status" value="1"/>
</dbReference>
<keyword evidence="4 9" id="KW-0456">Lyase</keyword>
<evidence type="ECO:0000256" key="6">
    <source>
        <dbReference type="ARBA" id="ARBA00037589"/>
    </source>
</evidence>
<dbReference type="EMBL" id="JAGSPN010000007">
    <property type="protein sequence ID" value="MBR7782623.1"/>
    <property type="molecule type" value="Genomic_DNA"/>
</dbReference>
<dbReference type="InterPro" id="IPR039793">
    <property type="entry name" value="UROS/Hem4"/>
</dbReference>
<dbReference type="Proteomes" id="UP000680067">
    <property type="component" value="Unassembled WGS sequence"/>
</dbReference>
<feature type="domain" description="Tetrapyrrole biosynthesis uroporphyrinogen III synthase" evidence="10">
    <location>
        <begin position="40"/>
        <end position="260"/>
    </location>
</feature>
<evidence type="ECO:0000259" key="10">
    <source>
        <dbReference type="Pfam" id="PF02602"/>
    </source>
</evidence>
<dbReference type="PANTHER" id="PTHR38042">
    <property type="entry name" value="UROPORPHYRINOGEN-III SYNTHASE, CHLOROPLASTIC"/>
    <property type="match status" value="1"/>
</dbReference>
<evidence type="ECO:0000256" key="3">
    <source>
        <dbReference type="ARBA" id="ARBA00013109"/>
    </source>
</evidence>
<evidence type="ECO:0000256" key="8">
    <source>
        <dbReference type="ARBA" id="ARBA00048617"/>
    </source>
</evidence>